<dbReference type="PANTHER" id="PTHR34599:SF1">
    <property type="entry name" value="PHOSPHATIDIC ACID PHOSPHATASE TYPE 2_HALOPEROXIDASE DOMAIN-CONTAINING PROTEIN"/>
    <property type="match status" value="1"/>
</dbReference>
<dbReference type="CDD" id="cd03398">
    <property type="entry name" value="PAP2_haloperoxidase"/>
    <property type="match status" value="1"/>
</dbReference>
<dbReference type="PANTHER" id="PTHR34599">
    <property type="entry name" value="PEROXIDASE-RELATED"/>
    <property type="match status" value="1"/>
</dbReference>
<reference evidence="1 2" key="1">
    <citation type="submission" date="2017-02" db="EMBL/GenBank/DDBJ databases">
        <authorList>
            <person name="Peterson S.W."/>
        </authorList>
    </citation>
    <scope>NUCLEOTIDE SEQUENCE [LARGE SCALE GENOMIC DNA]</scope>
    <source>
        <strain evidence="1 2">M1</strain>
    </source>
</reference>
<keyword evidence="2" id="KW-1185">Reference proteome</keyword>
<dbReference type="STRING" id="36842.SAMN02194393_05009"/>
<evidence type="ECO:0000313" key="1">
    <source>
        <dbReference type="EMBL" id="SKC89319.1"/>
    </source>
</evidence>
<organism evidence="1 2">
    <name type="scientific">Maledivibacter halophilus</name>
    <dbReference type="NCBI Taxonomy" id="36842"/>
    <lineage>
        <taxon>Bacteria</taxon>
        <taxon>Bacillati</taxon>
        <taxon>Bacillota</taxon>
        <taxon>Clostridia</taxon>
        <taxon>Peptostreptococcales</taxon>
        <taxon>Caminicellaceae</taxon>
        <taxon>Maledivibacter</taxon>
    </lineage>
</organism>
<dbReference type="InterPro" id="IPR052559">
    <property type="entry name" value="V-haloperoxidase"/>
</dbReference>
<accession>A0A1T5MN56</accession>
<name>A0A1T5MN56_9FIRM</name>
<dbReference type="InterPro" id="IPR016119">
    <property type="entry name" value="Br/Cl_peroxidase_C"/>
</dbReference>
<gene>
    <name evidence="1" type="ORF">SAMN02194393_05009</name>
</gene>
<evidence type="ECO:0000313" key="2">
    <source>
        <dbReference type="Proteomes" id="UP000190285"/>
    </source>
</evidence>
<dbReference type="EMBL" id="FUZT01000019">
    <property type="protein sequence ID" value="SKC89319.1"/>
    <property type="molecule type" value="Genomic_DNA"/>
</dbReference>
<dbReference type="InterPro" id="IPR036938">
    <property type="entry name" value="PAP2/HPO_sf"/>
</dbReference>
<dbReference type="OrthoDB" id="7793240at2"/>
<dbReference type="GO" id="GO:0004601">
    <property type="term" value="F:peroxidase activity"/>
    <property type="evidence" value="ECO:0007669"/>
    <property type="project" value="InterPro"/>
</dbReference>
<sequence length="541" mass="59652">MGQNSNQKGKNGRIINCKNEIHEKEAANINSNLGKHSGIGPLTPLQRREEAFQIRQNAAQFQRDLPLPGHPCNGDENLYANKIGNFSKTLPHNKLGEVDIDAYNIFIQALTTGNPDIFEAIPLGGIMKLANPQGSYAYDLMGPDSHHLTMLVPPTFSSVWRASEMAEDYWGALTRDVAFINYDTNPLTIEAAADLSKFSDFRGPKQDGVVTTKTLFRGNLPGDLVGPYISQFFYKDIPFGNKTVIQRYNSPVCGNNFMVSYDKWLDIQNGELPNSSITFDSPLRYIRNGRDLGQWVHVDFTYQSTLTACLVLLSFGSRALDPQNPYLNSRTQDGFVTFGTAQFLDFVTKAARLALEAAWFQKFLVQRVLRPEAFGGCVQNNLTGATTYPINKELFKSNALTKIFSKYGTYLLPMAYPEGSPNHPAYPAGHACIAGACVTILKAFFNESFIIPDPVVASADGISLLPYSGEALTVGGELNKLASNISIGRNLAGVHWRSDSNSGLKLGESVAIQILQDYKNTYNENFNGFTLTKFDGTTIII</sequence>
<dbReference type="SUPFAM" id="SSF48317">
    <property type="entry name" value="Acid phosphatase/Vanadium-dependent haloperoxidase"/>
    <property type="match status" value="1"/>
</dbReference>
<dbReference type="AlphaFoldDB" id="A0A1T5MN56"/>
<protein>
    <submittedName>
        <fullName evidence="1">PAP2 superfamily protein</fullName>
    </submittedName>
</protein>
<dbReference type="Proteomes" id="UP000190285">
    <property type="component" value="Unassembled WGS sequence"/>
</dbReference>
<dbReference type="Gene3D" id="1.10.606.10">
    <property type="entry name" value="Vanadium-containing Chloroperoxidase, domain 2"/>
    <property type="match status" value="1"/>
</dbReference>
<proteinExistence type="predicted"/>